<dbReference type="AlphaFoldDB" id="A0A2Z6N1U9"/>
<evidence type="ECO:0000313" key="3">
    <source>
        <dbReference type="Proteomes" id="UP000242715"/>
    </source>
</evidence>
<protein>
    <recommendedName>
        <fullName evidence="1">Reverse transcriptase zinc-binding domain-containing protein</fullName>
    </recommendedName>
</protein>
<sequence length="156" mass="17219">MVLECGIESRARIGCLKITFCGGLGMVGGHYFQMIGGVGECCTVLSNVLLLGGIPDEWEWMSHPHVGYSVCGAYPALTSSTSSKMNTHYDIIWNKIFPSKVSTFAWGLLCDRLFTKSNLFAHRCLCNDSILCSIKCTAMEDEPFITDLSCIWCDLL</sequence>
<proteinExistence type="predicted"/>
<evidence type="ECO:0000259" key="1">
    <source>
        <dbReference type="Pfam" id="PF13966"/>
    </source>
</evidence>
<feature type="domain" description="Reverse transcriptase zinc-binding" evidence="1">
    <location>
        <begin position="68"/>
        <end position="133"/>
    </location>
</feature>
<dbReference type="Pfam" id="PF13966">
    <property type="entry name" value="zf-RVT"/>
    <property type="match status" value="1"/>
</dbReference>
<reference evidence="3" key="1">
    <citation type="journal article" date="2017" name="Front. Plant Sci.">
        <title>Climate Clever Clovers: New Paradigm to Reduce the Environmental Footprint of Ruminants by Breeding Low Methanogenic Forages Utilizing Haplotype Variation.</title>
        <authorList>
            <person name="Kaur P."/>
            <person name="Appels R."/>
            <person name="Bayer P.E."/>
            <person name="Keeble-Gagnere G."/>
            <person name="Wang J."/>
            <person name="Hirakawa H."/>
            <person name="Shirasawa K."/>
            <person name="Vercoe P."/>
            <person name="Stefanova K."/>
            <person name="Durmic Z."/>
            <person name="Nichols P."/>
            <person name="Revell C."/>
            <person name="Isobe S.N."/>
            <person name="Edwards D."/>
            <person name="Erskine W."/>
        </authorList>
    </citation>
    <scope>NUCLEOTIDE SEQUENCE [LARGE SCALE GENOMIC DNA]</scope>
    <source>
        <strain evidence="3">cv. Daliak</strain>
    </source>
</reference>
<accession>A0A2Z6N1U9</accession>
<organism evidence="2 3">
    <name type="scientific">Trifolium subterraneum</name>
    <name type="common">Subterranean clover</name>
    <dbReference type="NCBI Taxonomy" id="3900"/>
    <lineage>
        <taxon>Eukaryota</taxon>
        <taxon>Viridiplantae</taxon>
        <taxon>Streptophyta</taxon>
        <taxon>Embryophyta</taxon>
        <taxon>Tracheophyta</taxon>
        <taxon>Spermatophyta</taxon>
        <taxon>Magnoliopsida</taxon>
        <taxon>eudicotyledons</taxon>
        <taxon>Gunneridae</taxon>
        <taxon>Pentapetalae</taxon>
        <taxon>rosids</taxon>
        <taxon>fabids</taxon>
        <taxon>Fabales</taxon>
        <taxon>Fabaceae</taxon>
        <taxon>Papilionoideae</taxon>
        <taxon>50 kb inversion clade</taxon>
        <taxon>NPAAA clade</taxon>
        <taxon>Hologalegina</taxon>
        <taxon>IRL clade</taxon>
        <taxon>Trifolieae</taxon>
        <taxon>Trifolium</taxon>
    </lineage>
</organism>
<dbReference type="InterPro" id="IPR026960">
    <property type="entry name" value="RVT-Znf"/>
</dbReference>
<name>A0A2Z6N1U9_TRISU</name>
<gene>
    <name evidence="2" type="ORF">TSUD_336650</name>
</gene>
<dbReference type="EMBL" id="DF973262">
    <property type="protein sequence ID" value="GAU23017.1"/>
    <property type="molecule type" value="Genomic_DNA"/>
</dbReference>
<evidence type="ECO:0000313" key="2">
    <source>
        <dbReference type="EMBL" id="GAU23017.1"/>
    </source>
</evidence>
<dbReference type="Proteomes" id="UP000242715">
    <property type="component" value="Unassembled WGS sequence"/>
</dbReference>
<keyword evidence="3" id="KW-1185">Reference proteome</keyword>